<feature type="transmembrane region" description="Helical" evidence="1">
    <location>
        <begin position="109"/>
        <end position="126"/>
    </location>
</feature>
<keyword evidence="1" id="KW-0472">Membrane</keyword>
<sequence>MKTSADLVRDYLSAVGREASALPADRRQELLADLAEHIEVARAERPDASPAEILAELGDPRTIAATALAEAGHGTAGATGAGAWTAGPTGIPAGDGGAPPARRGKVHPLVPLLMLTLSLPFMMVFSAQPGPLFGVLFRIVGAVLLCTSVHWTAVQKTTGVLLTAVLPSVLFATWNLSNGTSQEDGAALLPNLVVFALLAGVAAWLWRVRRV</sequence>
<dbReference type="Proteomes" id="UP000326178">
    <property type="component" value="Chromosome"/>
</dbReference>
<keyword evidence="3" id="KW-1185">Reference proteome</keyword>
<evidence type="ECO:0008006" key="4">
    <source>
        <dbReference type="Google" id="ProtNLM"/>
    </source>
</evidence>
<protein>
    <recommendedName>
        <fullName evidence="4">DUF1700 domain-containing protein</fullName>
    </recommendedName>
</protein>
<evidence type="ECO:0000313" key="2">
    <source>
        <dbReference type="EMBL" id="QEU75088.1"/>
    </source>
</evidence>
<dbReference type="EMBL" id="CP023702">
    <property type="protein sequence ID" value="QEU75088.1"/>
    <property type="molecule type" value="Genomic_DNA"/>
</dbReference>
<name>A0A5J6FF76_9ACTN</name>
<reference evidence="2 3" key="1">
    <citation type="submission" date="2017-09" db="EMBL/GenBank/DDBJ databases">
        <authorList>
            <person name="Lee N."/>
            <person name="Cho B.-K."/>
        </authorList>
    </citation>
    <scope>NUCLEOTIDE SEQUENCE [LARGE SCALE GENOMIC DNA]</scope>
    <source>
        <strain evidence="2 3">ATCC 12769</strain>
    </source>
</reference>
<proteinExistence type="predicted"/>
<feature type="transmembrane region" description="Helical" evidence="1">
    <location>
        <begin position="132"/>
        <end position="151"/>
    </location>
</feature>
<evidence type="ECO:0000256" key="1">
    <source>
        <dbReference type="SAM" id="Phobius"/>
    </source>
</evidence>
<evidence type="ECO:0000313" key="3">
    <source>
        <dbReference type="Proteomes" id="UP000326178"/>
    </source>
</evidence>
<dbReference type="Pfam" id="PF22564">
    <property type="entry name" value="HAAS"/>
    <property type="match status" value="1"/>
</dbReference>
<accession>A0A5J6FF76</accession>
<gene>
    <name evidence="2" type="ORF">CP967_26650</name>
</gene>
<feature type="transmembrane region" description="Helical" evidence="1">
    <location>
        <begin position="188"/>
        <end position="206"/>
    </location>
</feature>
<dbReference type="AlphaFoldDB" id="A0A5J6FF76"/>
<organism evidence="2 3">
    <name type="scientific">Streptomyces nitrosporeus</name>
    <dbReference type="NCBI Taxonomy" id="28894"/>
    <lineage>
        <taxon>Bacteria</taxon>
        <taxon>Bacillati</taxon>
        <taxon>Actinomycetota</taxon>
        <taxon>Actinomycetes</taxon>
        <taxon>Kitasatosporales</taxon>
        <taxon>Streptomycetaceae</taxon>
        <taxon>Streptomyces</taxon>
    </lineage>
</organism>
<dbReference type="RefSeq" id="WP_150490395.1">
    <property type="nucleotide sequence ID" value="NZ_BMUV01000004.1"/>
</dbReference>
<feature type="transmembrane region" description="Helical" evidence="1">
    <location>
        <begin position="158"/>
        <end position="176"/>
    </location>
</feature>
<keyword evidence="1" id="KW-0812">Transmembrane</keyword>
<dbReference type="KEGG" id="snk:CP967_26650"/>
<dbReference type="OrthoDB" id="3701328at2"/>
<keyword evidence="1" id="KW-1133">Transmembrane helix</keyword>